<dbReference type="InterPro" id="IPR025586">
    <property type="entry name" value="PcfJ"/>
</dbReference>
<accession>A0A0E3D9Q2</accession>
<protein>
    <submittedName>
        <fullName evidence="1">Putative PcfJ protein</fullName>
    </submittedName>
</protein>
<dbReference type="Pfam" id="PF14284">
    <property type="entry name" value="PcfJ"/>
    <property type="match status" value="1"/>
</dbReference>
<dbReference type="RefSeq" id="YP_009149606.1">
    <property type="nucleotide sequence ID" value="NC_027355.1"/>
</dbReference>
<gene>
    <name evidence="1" type="ORF">BCP8-2_045</name>
</gene>
<dbReference type="EMBL" id="KJ081346">
    <property type="protein sequence ID" value="AHJ87083.1"/>
    <property type="molecule type" value="Genomic_DNA"/>
</dbReference>
<dbReference type="GeneID" id="24723309"/>
<evidence type="ECO:0000313" key="1">
    <source>
        <dbReference type="EMBL" id="AHJ87083.1"/>
    </source>
</evidence>
<sequence length="471" mass="55599">MIDLEKTFKTILDELRDGEMELAGTISHVKYYMIEKTGYSFHFYAVHTHNGKEALSEVLYDLRNKKYFIKRNGKEVRFNIPNLDLVIPRIREWSHDSFHDYSSVEKFFKIVSVEENKGMYEAMLKAIGSFGEERINMTSRALIRLITEYNKLELIYKAGIDIQNSSSQLRALVVDAGKRDVRKLHEIFGLTKSQYKFMQEHGFSAKQIIEYSKDMAHLTQKDMDEYRGYITYVKKLGEKYLDDSRLPVFRGQASVRTYVEQMARKNDESRRPDDYWFWGYVAQQQHPNTLKMIEYLLFECYFSQGLEFSAAFSEYKDYYKMCMDLGYERFDKYPKYLRTQHDIVTRNYKSAVDAVTAKKFREQMDKYQDLASDRLKGYKVVIPKEPKELVTEGNSLQHCVASYVKRIADGNSAIVFLRQKDEVESPLVTVEIRGRKIVQARGFANRKPDEDEREALRMFAKRHEFETVSYI</sequence>
<reference evidence="2" key="1">
    <citation type="submission" date="2014-01" db="EMBL/GenBank/DDBJ databases">
        <title>Genomic and Proteomic Analysis of Broad Host Range Virulent Bacillus Group Phage BCP8-2 Leading To the Creation of New Genus within Myoviruses.</title>
        <authorList>
            <person name="Bandara N."/>
            <person name="Asare P.T."/>
            <person name="Kim K.P."/>
        </authorList>
    </citation>
    <scope>NUCLEOTIDE SEQUENCE [LARGE SCALE GENOMIC DNA]</scope>
</reference>
<reference evidence="1 2" key="2">
    <citation type="journal article" date="2015" name="Arch. Virol.">
        <title>Complete genome sequence analysis and identification of putative metallo-beta-lactamase and SpoIIIE homologs in Bacillus cereus group phage BCP8-2, a new member of the proposed Bastille-like group.</title>
        <authorList>
            <person name="Asare P.T."/>
            <person name="Bandara N."/>
            <person name="Jeong T.Y."/>
            <person name="Ryu S."/>
            <person name="Klumpp J."/>
            <person name="Kim K.P."/>
        </authorList>
    </citation>
    <scope>NUCLEOTIDE SEQUENCE [LARGE SCALE GENOMIC DNA]</scope>
    <source>
        <strain evidence="1">BCP8-2</strain>
    </source>
</reference>
<keyword evidence="2" id="KW-1185">Reference proteome</keyword>
<organism evidence="1 2">
    <name type="scientific">Bacillus phage BCP8-2</name>
    <dbReference type="NCBI Taxonomy" id="1129192"/>
    <lineage>
        <taxon>Viruses</taxon>
        <taxon>Duplodnaviria</taxon>
        <taxon>Heunggongvirae</taxon>
        <taxon>Uroviricota</taxon>
        <taxon>Caudoviricetes</taxon>
        <taxon>Herelleviridae</taxon>
        <taxon>Bastillevirinae</taxon>
        <taxon>Caeruleovirus</taxon>
        <taxon>Caeruleovirus BCP82</taxon>
    </lineage>
</organism>
<dbReference type="KEGG" id="vg:24723309"/>
<dbReference type="OrthoDB" id="2850at10239"/>
<proteinExistence type="predicted"/>
<name>A0A0E3D9Q2_9CAUD</name>
<evidence type="ECO:0000313" key="2">
    <source>
        <dbReference type="Proteomes" id="UP000033014"/>
    </source>
</evidence>
<dbReference type="Proteomes" id="UP000033014">
    <property type="component" value="Segment"/>
</dbReference>